<accession>A0A4U1MLS7</accession>
<evidence type="ECO:0000313" key="2">
    <source>
        <dbReference type="Proteomes" id="UP000310541"/>
    </source>
</evidence>
<dbReference type="Proteomes" id="UP000310541">
    <property type="component" value="Unassembled WGS sequence"/>
</dbReference>
<gene>
    <name evidence="1" type="ORF">FBF83_03440</name>
</gene>
<dbReference type="AlphaFoldDB" id="A0A4U1MLS7"/>
<sequence>MAKQIFGFGSSVPTSASESLNRTIPMTPQSIKLAAFGLFVPNQSNNVLLNATVGVKATALTPTALFTIFRNSAVIFTTRITLDEDVGDFQTISFQAIETNAPGGYHSYSVRVELDSSLLLDQAEVIGPITFSGYSIG</sequence>
<comment type="caution">
    <text evidence="1">The sequence shown here is derived from an EMBL/GenBank/DDBJ whole genome shotgun (WGS) entry which is preliminary data.</text>
</comment>
<reference evidence="1 2" key="1">
    <citation type="submission" date="2019-04" db="EMBL/GenBank/DDBJ databases">
        <title>Genome sequence of Bacillus hwajinpoensis strain Y2.</title>
        <authorList>
            <person name="Fair J.L."/>
            <person name="Maclea K.S."/>
        </authorList>
    </citation>
    <scope>NUCLEOTIDE SEQUENCE [LARGE SCALE GENOMIC DNA]</scope>
    <source>
        <strain evidence="1 2">Y2</strain>
    </source>
</reference>
<evidence type="ECO:0000313" key="1">
    <source>
        <dbReference type="EMBL" id="TKD71867.1"/>
    </source>
</evidence>
<evidence type="ECO:0008006" key="3">
    <source>
        <dbReference type="Google" id="ProtNLM"/>
    </source>
</evidence>
<dbReference type="EMBL" id="SWFM01000001">
    <property type="protein sequence ID" value="TKD71867.1"/>
    <property type="molecule type" value="Genomic_DNA"/>
</dbReference>
<dbReference type="RefSeq" id="WP_136945720.1">
    <property type="nucleotide sequence ID" value="NZ_SWFM01000001.1"/>
</dbReference>
<name>A0A4U1MLS7_9BACL</name>
<dbReference type="OrthoDB" id="2922920at2"/>
<proteinExistence type="predicted"/>
<protein>
    <recommendedName>
        <fullName evidence="3">Exosporium protein C</fullName>
    </recommendedName>
</protein>
<organism evidence="1 2">
    <name type="scientific">Guptibacillus hwajinpoensis</name>
    <dbReference type="NCBI Taxonomy" id="208199"/>
    <lineage>
        <taxon>Bacteria</taxon>
        <taxon>Bacillati</taxon>
        <taxon>Bacillota</taxon>
        <taxon>Bacilli</taxon>
        <taxon>Bacillales</taxon>
        <taxon>Guptibacillaceae</taxon>
        <taxon>Guptibacillus</taxon>
    </lineage>
</organism>